<gene>
    <name evidence="3" type="ORF">RDB_LOCUS145723</name>
</gene>
<accession>A0A8H3HS96</accession>
<feature type="compositionally biased region" description="Polar residues" evidence="1">
    <location>
        <begin position="13"/>
        <end position="31"/>
    </location>
</feature>
<name>A0A8H3HS96_9AGAM</name>
<protein>
    <recommendedName>
        <fullName evidence="2">F-box domain-containing protein</fullName>
    </recommendedName>
</protein>
<organism evidence="3 4">
    <name type="scientific">Rhizoctonia solani</name>
    <dbReference type="NCBI Taxonomy" id="456999"/>
    <lineage>
        <taxon>Eukaryota</taxon>
        <taxon>Fungi</taxon>
        <taxon>Dikarya</taxon>
        <taxon>Basidiomycota</taxon>
        <taxon>Agaricomycotina</taxon>
        <taxon>Agaricomycetes</taxon>
        <taxon>Cantharellales</taxon>
        <taxon>Ceratobasidiaceae</taxon>
        <taxon>Rhizoctonia</taxon>
    </lineage>
</organism>
<feature type="domain" description="F-box" evidence="2">
    <location>
        <begin position="45"/>
        <end position="94"/>
    </location>
</feature>
<evidence type="ECO:0000256" key="1">
    <source>
        <dbReference type="SAM" id="MobiDB-lite"/>
    </source>
</evidence>
<dbReference type="EMBL" id="CAJNJQ010003980">
    <property type="protein sequence ID" value="CAE7207154.1"/>
    <property type="molecule type" value="Genomic_DNA"/>
</dbReference>
<sequence>MSLTRSMPEAQAAETSGSGKESIISHQNRTTIEGKKGDTGDAIEESRLLDVPPEVFTEIANHLLPSDLISLSLSNKFFWHLFMSRTSQRYWKHAVSNVLTPPPCPPDLKELDYALLIYSKCCTNCGSTAMRQMDPYLRVRLCNPCRNELIMEISVNCPLIQFLPSSSSWPKFL</sequence>
<dbReference type="SUPFAM" id="SSF81383">
    <property type="entry name" value="F-box domain"/>
    <property type="match status" value="1"/>
</dbReference>
<dbReference type="PROSITE" id="PS50181">
    <property type="entry name" value="FBOX"/>
    <property type="match status" value="1"/>
</dbReference>
<dbReference type="Proteomes" id="UP000663827">
    <property type="component" value="Unassembled WGS sequence"/>
</dbReference>
<comment type="caution">
    <text evidence="3">The sequence shown here is derived from an EMBL/GenBank/DDBJ whole genome shotgun (WGS) entry which is preliminary data.</text>
</comment>
<feature type="region of interest" description="Disordered" evidence="1">
    <location>
        <begin position="1"/>
        <end position="41"/>
    </location>
</feature>
<evidence type="ECO:0000259" key="2">
    <source>
        <dbReference type="PROSITE" id="PS50181"/>
    </source>
</evidence>
<evidence type="ECO:0000313" key="4">
    <source>
        <dbReference type="Proteomes" id="UP000663827"/>
    </source>
</evidence>
<reference evidence="3" key="1">
    <citation type="submission" date="2021-01" db="EMBL/GenBank/DDBJ databases">
        <authorList>
            <person name="Kaushik A."/>
        </authorList>
    </citation>
    <scope>NUCLEOTIDE SEQUENCE</scope>
    <source>
        <strain evidence="3">AG5</strain>
    </source>
</reference>
<evidence type="ECO:0000313" key="3">
    <source>
        <dbReference type="EMBL" id="CAE7207154.1"/>
    </source>
</evidence>
<dbReference type="AlphaFoldDB" id="A0A8H3HS96"/>
<dbReference type="InterPro" id="IPR001810">
    <property type="entry name" value="F-box_dom"/>
</dbReference>
<dbReference type="InterPro" id="IPR036047">
    <property type="entry name" value="F-box-like_dom_sf"/>
</dbReference>
<proteinExistence type="predicted"/>
<feature type="compositionally biased region" description="Basic and acidic residues" evidence="1">
    <location>
        <begin position="32"/>
        <end position="41"/>
    </location>
</feature>